<evidence type="ECO:0000313" key="24">
    <source>
        <dbReference type="EMBL" id="OVA10912.1"/>
    </source>
</evidence>
<keyword evidence="10 24" id="KW-0418">Kinase</keyword>
<dbReference type="FunFam" id="1.10.510.10:FF:000467">
    <property type="entry name" value="Liguleless narrow1"/>
    <property type="match status" value="1"/>
</dbReference>
<keyword evidence="15" id="KW-0325">Glycoprotein</keyword>
<gene>
    <name evidence="24" type="ORF">BVC80_8751g2</name>
</gene>
<dbReference type="GO" id="GO:0005886">
    <property type="term" value="C:plasma membrane"/>
    <property type="evidence" value="ECO:0007669"/>
    <property type="project" value="TreeGrafter"/>
</dbReference>
<dbReference type="STRING" id="56857.A0A200QKG3"/>
<dbReference type="EC" id="2.7.11.1" evidence="2"/>
<dbReference type="InParanoid" id="A0A200QKG3"/>
<comment type="subcellular location">
    <subcellularLocation>
        <location evidence="1">Membrane</location>
        <topology evidence="1">Single-pass membrane protein</topology>
    </subcellularLocation>
</comment>
<keyword evidence="4" id="KW-0597">Phosphoprotein</keyword>
<evidence type="ECO:0000256" key="17">
    <source>
        <dbReference type="ARBA" id="ARBA00048679"/>
    </source>
</evidence>
<dbReference type="FunFam" id="3.30.430.20:FF:000002">
    <property type="entry name" value="Cysteine-rich receptor-like protein kinase 10"/>
    <property type="match status" value="2"/>
</dbReference>
<keyword evidence="3" id="KW-0723">Serine/threonine-protein kinase</keyword>
<evidence type="ECO:0000256" key="8">
    <source>
        <dbReference type="ARBA" id="ARBA00022737"/>
    </source>
</evidence>
<organism evidence="24 25">
    <name type="scientific">Macleaya cordata</name>
    <name type="common">Five-seeded plume-poppy</name>
    <name type="synonym">Bocconia cordata</name>
    <dbReference type="NCBI Taxonomy" id="56857"/>
    <lineage>
        <taxon>Eukaryota</taxon>
        <taxon>Viridiplantae</taxon>
        <taxon>Streptophyta</taxon>
        <taxon>Embryophyta</taxon>
        <taxon>Tracheophyta</taxon>
        <taxon>Spermatophyta</taxon>
        <taxon>Magnoliopsida</taxon>
        <taxon>Ranunculales</taxon>
        <taxon>Papaveraceae</taxon>
        <taxon>Papaveroideae</taxon>
        <taxon>Macleaya</taxon>
    </lineage>
</organism>
<evidence type="ECO:0000256" key="4">
    <source>
        <dbReference type="ARBA" id="ARBA00022553"/>
    </source>
</evidence>
<keyword evidence="25" id="KW-1185">Reference proteome</keyword>
<keyword evidence="13 20" id="KW-0472">Membrane</keyword>
<evidence type="ECO:0000259" key="23">
    <source>
        <dbReference type="PROSITE" id="PS51473"/>
    </source>
</evidence>
<evidence type="ECO:0000256" key="3">
    <source>
        <dbReference type="ARBA" id="ARBA00022527"/>
    </source>
</evidence>
<dbReference type="OMA" id="SICSTHD"/>
<feature type="compositionally biased region" description="Polar residues" evidence="19">
    <location>
        <begin position="612"/>
        <end position="626"/>
    </location>
</feature>
<name>A0A200QKG3_MACCD</name>
<evidence type="ECO:0000256" key="10">
    <source>
        <dbReference type="ARBA" id="ARBA00022777"/>
    </source>
</evidence>
<dbReference type="Pfam" id="PF07714">
    <property type="entry name" value="PK_Tyr_Ser-Thr"/>
    <property type="match status" value="2"/>
</dbReference>
<dbReference type="EMBL" id="MVGT01001777">
    <property type="protein sequence ID" value="OVA10912.1"/>
    <property type="molecule type" value="Genomic_DNA"/>
</dbReference>
<dbReference type="SUPFAM" id="SSF56112">
    <property type="entry name" value="Protein kinase-like (PK-like)"/>
    <property type="match status" value="2"/>
</dbReference>
<dbReference type="CDD" id="cd14066">
    <property type="entry name" value="STKc_IRAK"/>
    <property type="match status" value="2"/>
</dbReference>
<evidence type="ECO:0000256" key="6">
    <source>
        <dbReference type="ARBA" id="ARBA00022692"/>
    </source>
</evidence>
<dbReference type="Pfam" id="PF01657">
    <property type="entry name" value="Stress-antifung"/>
    <property type="match status" value="4"/>
</dbReference>
<keyword evidence="7 21" id="KW-0732">Signal</keyword>
<dbReference type="InterPro" id="IPR008271">
    <property type="entry name" value="Ser/Thr_kinase_AS"/>
</dbReference>
<sequence>MISHLSCLMIALQLLFLASLLALLQVPTQAHPPSNNCSSSATFTVSSTFEHNLNDLLNFLSSNASISSFYNTTVGNHVDRIYGNFFCLGDLSLKDCQSCVRLAAQEIKRLCPTSKEAILWEENCQLRYSNKPFFGVMDDTGNIDLWNKKNISDPDLFTHVVRVLMGKLSVKAAFDPSTNMLATGESKFTSIETVYGHAQCTTDLSANDCNRCLQSAITEILSCCNFYRGARVLSKSCYIRYELYPIVGLGAARPPPSPSTNKPRISHRRNLMIAVIVAIPVAFVGILIFSICFYCFMRRKRAQIKATNNFSDSNKLGQGGFGPVYKGALPDGQEVAIKRLSSDSEQGSEEFMNEVLLIMKLQHKNLVRLLGCSIEREEKILVYEYMPNGGLDVFLDPRRRIHLDWRKRVNIIIGIARGLLYLHQDSRLRIIHRDLKASNVLLDNDLNPKISDFGMARILQGNLGEASTNRIAGTFGYMAPEYAMEGLYSIKSDVFSFGVLLLEIITGKKSAGFHLSRLAPSLMAYAWGLWSQGEGLELMDRLLNPESCNAVEFLRCIQIGLLCVQEDPTVRPNMSSVVVMLQGSETSALPQPQKPAFSLQIYRRKNKAHLNQPCQSSVPVTGNSETEPSDIPVNDDILVKDEISIDDPTNFVDPQLMSNDNLVNDPTPSRYPTRNRKPPTRYCCSTDHPISNFVSYHRLSPSYIAFANQLSSVSVPQRLQDALVDPKWVNVMTEEMKSLQENSTWDLVELPKGKKTVGCKWVFTVKHKADGSIERYKASRLNLSITFRLLFLASLLTVLHVPCHADPPYNNCSSTANFTVNSTFQNNLNDLLNFLSSNASISSFYNTTAGNDVDQVYGNFFCILNVSPADCQICVKLAAQDITRLCPTSKEAITWEENCQLRYSNQRFFGAMDDAGLLPLYNKKNISDPDLFTHVVRELMGNLSKKAAFDSSTNMSATGDSNFKRIETVYGLAQCTRDISADDCNRCLQSSITKILSCCNFYRGARVLSRSCYIRYELYPFDGIEAADSSVTPSTTTPRKSTYFMSASKLYGTEFSNQGVSLRNVVGAPISPTFSYRNIQGENQMTPQEFPSINFVDILIATNNFSDSNKLGQGGFGLVYKGELPDGQEVAVKRLSSTSEQGSEEFMNEVLLIMKLQHKNLVRLLLCCIESEERILVYEYMPNGSLDVFLDPRPRIDLDWRKRVNIIIGIARGLLYLHQDSRLRIIHRDLKASNVLLDNDLNPKISDFGMARIFGGNLGEASTNRIVGTYGYMAPEYAMEGLYSIKSDVFSFGVLLLEIITGKKSTGFHLSRLAPSLMAYAWHLWSEGKSMEFIDNLLIESSAPMEEVLRCLHIGLLCVQEDAADRPTMSSVLVLLGSDESLLDLPQPTQPAFSVGRFAVELDQSSNSKNFSVNEVTTSSVSPR</sequence>
<keyword evidence="11 18" id="KW-0067">ATP-binding</keyword>
<evidence type="ECO:0000259" key="22">
    <source>
        <dbReference type="PROSITE" id="PS50011"/>
    </source>
</evidence>
<dbReference type="FunFam" id="1.10.510.10:FF:000060">
    <property type="entry name" value="G-type lectin S-receptor-like serine/threonine-protein kinase"/>
    <property type="match status" value="1"/>
</dbReference>
<evidence type="ECO:0000256" key="16">
    <source>
        <dbReference type="ARBA" id="ARBA00047899"/>
    </source>
</evidence>
<evidence type="ECO:0000256" key="20">
    <source>
        <dbReference type="SAM" id="Phobius"/>
    </source>
</evidence>
<dbReference type="Gene3D" id="3.30.200.20">
    <property type="entry name" value="Phosphorylase Kinase, domain 1"/>
    <property type="match status" value="2"/>
</dbReference>
<dbReference type="Proteomes" id="UP000195402">
    <property type="component" value="Unassembled WGS sequence"/>
</dbReference>
<evidence type="ECO:0000256" key="9">
    <source>
        <dbReference type="ARBA" id="ARBA00022741"/>
    </source>
</evidence>
<keyword evidence="8" id="KW-0677">Repeat</keyword>
<evidence type="ECO:0000256" key="2">
    <source>
        <dbReference type="ARBA" id="ARBA00012513"/>
    </source>
</evidence>
<feature type="chain" id="PRO_5012306876" description="non-specific serine/threonine protein kinase" evidence="21">
    <location>
        <begin position="31"/>
        <end position="1424"/>
    </location>
</feature>
<feature type="transmembrane region" description="Helical" evidence="20">
    <location>
        <begin position="271"/>
        <end position="296"/>
    </location>
</feature>
<dbReference type="PROSITE" id="PS50011">
    <property type="entry name" value="PROTEIN_KINASE_DOM"/>
    <property type="match status" value="2"/>
</dbReference>
<evidence type="ECO:0000256" key="19">
    <source>
        <dbReference type="SAM" id="MobiDB-lite"/>
    </source>
</evidence>
<dbReference type="InterPro" id="IPR021820">
    <property type="entry name" value="S-locus_recpt_kinase_C"/>
</dbReference>
<dbReference type="InterPro" id="IPR000719">
    <property type="entry name" value="Prot_kinase_dom"/>
</dbReference>
<feature type="compositionally biased region" description="Polar residues" evidence="19">
    <location>
        <begin position="656"/>
        <end position="672"/>
    </location>
</feature>
<feature type="domain" description="Gnk2-homologous" evidence="23">
    <location>
        <begin position="31"/>
        <end position="133"/>
    </location>
</feature>
<dbReference type="PANTHER" id="PTHR27002">
    <property type="entry name" value="RECEPTOR-LIKE SERINE/THREONINE-PROTEIN KINASE SD1-8"/>
    <property type="match status" value="1"/>
</dbReference>
<comment type="caution">
    <text evidence="24">The sequence shown here is derived from an EMBL/GenBank/DDBJ whole genome shotgun (WGS) entry which is preliminary data.</text>
</comment>
<evidence type="ECO:0000313" key="25">
    <source>
        <dbReference type="Proteomes" id="UP000195402"/>
    </source>
</evidence>
<keyword evidence="6 20" id="KW-0812">Transmembrane</keyword>
<feature type="domain" description="Gnk2-homologous" evidence="23">
    <location>
        <begin position="139"/>
        <end position="246"/>
    </location>
</feature>
<feature type="binding site" evidence="18">
    <location>
        <position position="1133"/>
    </location>
    <ligand>
        <name>ATP</name>
        <dbReference type="ChEBI" id="CHEBI:30616"/>
    </ligand>
</feature>
<feature type="region of interest" description="Disordered" evidence="19">
    <location>
        <begin position="612"/>
        <end position="632"/>
    </location>
</feature>
<dbReference type="FunFam" id="3.30.200.20:FF:000142">
    <property type="entry name" value="Cysteine-rich receptor-like protein kinase 10"/>
    <property type="match status" value="1"/>
</dbReference>
<dbReference type="InterPro" id="IPR001245">
    <property type="entry name" value="Ser-Thr/Tyr_kinase_cat_dom"/>
</dbReference>
<keyword evidence="12 20" id="KW-1133">Transmembrane helix</keyword>
<dbReference type="InterPro" id="IPR002902">
    <property type="entry name" value="GNK2"/>
</dbReference>
<dbReference type="Gene3D" id="3.30.430.20">
    <property type="entry name" value="Gnk2 domain, C-X8-C-X2-C motif"/>
    <property type="match status" value="4"/>
</dbReference>
<evidence type="ECO:0000256" key="14">
    <source>
        <dbReference type="ARBA" id="ARBA00023157"/>
    </source>
</evidence>
<evidence type="ECO:0000256" key="21">
    <source>
        <dbReference type="SAM" id="SignalP"/>
    </source>
</evidence>
<evidence type="ECO:0000256" key="1">
    <source>
        <dbReference type="ARBA" id="ARBA00004167"/>
    </source>
</evidence>
<dbReference type="PROSITE" id="PS00108">
    <property type="entry name" value="PROTEIN_KINASE_ST"/>
    <property type="match status" value="2"/>
</dbReference>
<feature type="signal peptide" evidence="21">
    <location>
        <begin position="1"/>
        <end position="30"/>
    </location>
</feature>
<reference evidence="24 25" key="1">
    <citation type="journal article" date="2017" name="Mol. Plant">
        <title>The Genome of Medicinal Plant Macleaya cordata Provides New Insights into Benzylisoquinoline Alkaloids Metabolism.</title>
        <authorList>
            <person name="Liu X."/>
            <person name="Liu Y."/>
            <person name="Huang P."/>
            <person name="Ma Y."/>
            <person name="Qing Z."/>
            <person name="Tang Q."/>
            <person name="Cao H."/>
            <person name="Cheng P."/>
            <person name="Zheng Y."/>
            <person name="Yuan Z."/>
            <person name="Zhou Y."/>
            <person name="Liu J."/>
            <person name="Tang Z."/>
            <person name="Zhuo Y."/>
            <person name="Zhang Y."/>
            <person name="Yu L."/>
            <person name="Huang J."/>
            <person name="Yang P."/>
            <person name="Peng Q."/>
            <person name="Zhang J."/>
            <person name="Jiang W."/>
            <person name="Zhang Z."/>
            <person name="Lin K."/>
            <person name="Ro D.K."/>
            <person name="Chen X."/>
            <person name="Xiong X."/>
            <person name="Shang Y."/>
            <person name="Huang S."/>
            <person name="Zeng J."/>
        </authorList>
    </citation>
    <scope>NUCLEOTIDE SEQUENCE [LARGE SCALE GENOMIC DNA]</scope>
    <source>
        <strain evidence="25">cv. BLH2017</strain>
        <tissue evidence="24">Root</tissue>
    </source>
</reference>
<evidence type="ECO:0000256" key="15">
    <source>
        <dbReference type="ARBA" id="ARBA00023180"/>
    </source>
</evidence>
<keyword evidence="9 18" id="KW-0547">Nucleotide-binding</keyword>
<dbReference type="FunFam" id="3.30.430.20:FF:000003">
    <property type="entry name" value="Cysteine-rich RLK (RECEPTOR-like protein kinase) 10"/>
    <property type="match status" value="2"/>
</dbReference>
<feature type="domain" description="Gnk2-homologous" evidence="23">
    <location>
        <begin position="806"/>
        <end position="908"/>
    </location>
</feature>
<accession>A0A200QKG3</accession>
<dbReference type="CDD" id="cd23509">
    <property type="entry name" value="Gnk2-like"/>
    <property type="match status" value="4"/>
</dbReference>
<feature type="domain" description="Gnk2-homologous" evidence="23">
    <location>
        <begin position="914"/>
        <end position="1021"/>
    </location>
</feature>
<dbReference type="PROSITE" id="PS51473">
    <property type="entry name" value="GNK2"/>
    <property type="match status" value="4"/>
</dbReference>
<dbReference type="OrthoDB" id="1908162at2759"/>
<dbReference type="SMART" id="SM00220">
    <property type="entry name" value="S_TKc"/>
    <property type="match status" value="2"/>
</dbReference>
<comment type="catalytic activity">
    <reaction evidence="17">
        <text>L-seryl-[protein] + ATP = O-phospho-L-seryl-[protein] + ADP + H(+)</text>
        <dbReference type="Rhea" id="RHEA:17989"/>
        <dbReference type="Rhea" id="RHEA-COMP:9863"/>
        <dbReference type="Rhea" id="RHEA-COMP:11604"/>
        <dbReference type="ChEBI" id="CHEBI:15378"/>
        <dbReference type="ChEBI" id="CHEBI:29999"/>
        <dbReference type="ChEBI" id="CHEBI:30616"/>
        <dbReference type="ChEBI" id="CHEBI:83421"/>
        <dbReference type="ChEBI" id="CHEBI:456216"/>
        <dbReference type="EC" id="2.7.11.1"/>
    </reaction>
</comment>
<dbReference type="GO" id="GO:0005524">
    <property type="term" value="F:ATP binding"/>
    <property type="evidence" value="ECO:0007669"/>
    <property type="project" value="UniProtKB-UniRule"/>
</dbReference>
<evidence type="ECO:0000256" key="18">
    <source>
        <dbReference type="PROSITE-ProRule" id="PRU10141"/>
    </source>
</evidence>
<evidence type="ECO:0000256" key="5">
    <source>
        <dbReference type="ARBA" id="ARBA00022679"/>
    </source>
</evidence>
<dbReference type="FunFam" id="3.30.200.20:FF:000195">
    <property type="entry name" value="G-type lectin S-receptor-like serine/threonine-protein kinase"/>
    <property type="match status" value="1"/>
</dbReference>
<feature type="region of interest" description="Disordered" evidence="19">
    <location>
        <begin position="649"/>
        <end position="680"/>
    </location>
</feature>
<dbReference type="PROSITE" id="PS00107">
    <property type="entry name" value="PROTEIN_KINASE_ATP"/>
    <property type="match status" value="1"/>
</dbReference>
<evidence type="ECO:0000256" key="7">
    <source>
        <dbReference type="ARBA" id="ARBA00022729"/>
    </source>
</evidence>
<keyword evidence="5" id="KW-0808">Transferase</keyword>
<evidence type="ECO:0000256" key="11">
    <source>
        <dbReference type="ARBA" id="ARBA00022840"/>
    </source>
</evidence>
<feature type="domain" description="Protein kinase" evidence="22">
    <location>
        <begin position="310"/>
        <end position="597"/>
    </location>
</feature>
<keyword evidence="14" id="KW-1015">Disulfide bond</keyword>
<dbReference type="InterPro" id="IPR011009">
    <property type="entry name" value="Kinase-like_dom_sf"/>
</dbReference>
<feature type="domain" description="Protein kinase" evidence="22">
    <location>
        <begin position="1105"/>
        <end position="1383"/>
    </location>
</feature>
<proteinExistence type="predicted"/>
<dbReference type="GO" id="GO:0004674">
    <property type="term" value="F:protein serine/threonine kinase activity"/>
    <property type="evidence" value="ECO:0007669"/>
    <property type="project" value="UniProtKB-KW"/>
</dbReference>
<dbReference type="InterPro" id="IPR017441">
    <property type="entry name" value="Protein_kinase_ATP_BS"/>
</dbReference>
<dbReference type="PANTHER" id="PTHR27002:SF679">
    <property type="entry name" value="CYSTEINE-RICH RECEPTOR-LIKE PROTEIN KINASE 10 ISOFORM X1"/>
    <property type="match status" value="1"/>
</dbReference>
<protein>
    <recommendedName>
        <fullName evidence="2">non-specific serine/threonine protein kinase</fullName>
        <ecNumber evidence="2">2.7.11.1</ecNumber>
    </recommendedName>
</protein>
<evidence type="ECO:0000256" key="12">
    <source>
        <dbReference type="ARBA" id="ARBA00022989"/>
    </source>
</evidence>
<comment type="catalytic activity">
    <reaction evidence="16">
        <text>L-threonyl-[protein] + ATP = O-phospho-L-threonyl-[protein] + ADP + H(+)</text>
        <dbReference type="Rhea" id="RHEA:46608"/>
        <dbReference type="Rhea" id="RHEA-COMP:11060"/>
        <dbReference type="Rhea" id="RHEA-COMP:11605"/>
        <dbReference type="ChEBI" id="CHEBI:15378"/>
        <dbReference type="ChEBI" id="CHEBI:30013"/>
        <dbReference type="ChEBI" id="CHEBI:30616"/>
        <dbReference type="ChEBI" id="CHEBI:61977"/>
        <dbReference type="ChEBI" id="CHEBI:456216"/>
        <dbReference type="EC" id="2.7.11.1"/>
    </reaction>
</comment>
<dbReference type="InterPro" id="IPR038408">
    <property type="entry name" value="GNK2_sf"/>
</dbReference>
<dbReference type="Pfam" id="PF11883">
    <property type="entry name" value="DUF3403"/>
    <property type="match status" value="1"/>
</dbReference>
<evidence type="ECO:0000256" key="13">
    <source>
        <dbReference type="ARBA" id="ARBA00023136"/>
    </source>
</evidence>
<dbReference type="Gene3D" id="1.10.510.10">
    <property type="entry name" value="Transferase(Phosphotransferase) domain 1"/>
    <property type="match status" value="2"/>
</dbReference>